<dbReference type="EMBL" id="GBRH01222095">
    <property type="protein sequence ID" value="JAD75800.1"/>
    <property type="molecule type" value="Transcribed_RNA"/>
</dbReference>
<organism evidence="1">
    <name type="scientific">Arundo donax</name>
    <name type="common">Giant reed</name>
    <name type="synonym">Donax arundinaceus</name>
    <dbReference type="NCBI Taxonomy" id="35708"/>
    <lineage>
        <taxon>Eukaryota</taxon>
        <taxon>Viridiplantae</taxon>
        <taxon>Streptophyta</taxon>
        <taxon>Embryophyta</taxon>
        <taxon>Tracheophyta</taxon>
        <taxon>Spermatophyta</taxon>
        <taxon>Magnoliopsida</taxon>
        <taxon>Liliopsida</taxon>
        <taxon>Poales</taxon>
        <taxon>Poaceae</taxon>
        <taxon>PACMAD clade</taxon>
        <taxon>Arundinoideae</taxon>
        <taxon>Arundineae</taxon>
        <taxon>Arundo</taxon>
    </lineage>
</organism>
<accession>A0A0A9CQY5</accession>
<protein>
    <submittedName>
        <fullName evidence="1">Uncharacterized protein</fullName>
    </submittedName>
</protein>
<evidence type="ECO:0000313" key="1">
    <source>
        <dbReference type="EMBL" id="JAD75800.1"/>
    </source>
</evidence>
<dbReference type="AlphaFoldDB" id="A0A0A9CQY5"/>
<proteinExistence type="predicted"/>
<reference evidence="1" key="2">
    <citation type="journal article" date="2015" name="Data Brief">
        <title>Shoot transcriptome of the giant reed, Arundo donax.</title>
        <authorList>
            <person name="Barrero R.A."/>
            <person name="Guerrero F.D."/>
            <person name="Moolhuijzen P."/>
            <person name="Goolsby J.A."/>
            <person name="Tidwell J."/>
            <person name="Bellgard S.E."/>
            <person name="Bellgard M.I."/>
        </authorList>
    </citation>
    <scope>NUCLEOTIDE SEQUENCE</scope>
    <source>
        <tissue evidence="1">Shoot tissue taken approximately 20 cm above the soil surface</tissue>
    </source>
</reference>
<reference evidence="1" key="1">
    <citation type="submission" date="2014-09" db="EMBL/GenBank/DDBJ databases">
        <authorList>
            <person name="Magalhaes I.L.F."/>
            <person name="Oliveira U."/>
            <person name="Santos F.R."/>
            <person name="Vidigal T.H.D.A."/>
            <person name="Brescovit A.D."/>
            <person name="Santos A.J."/>
        </authorList>
    </citation>
    <scope>NUCLEOTIDE SEQUENCE</scope>
    <source>
        <tissue evidence="1">Shoot tissue taken approximately 20 cm above the soil surface</tissue>
    </source>
</reference>
<name>A0A0A9CQY5_ARUDO</name>
<sequence>MILFSGGTTQTSFSYVMLLPKRRKNLTRSVRPHSQRHVNQLKFQIQPNVMDELVSFEALFHTKCSVTWDQKPVRFLHNTCTS</sequence>